<evidence type="ECO:0000256" key="14">
    <source>
        <dbReference type="PIRSR" id="PIRSR600821-50"/>
    </source>
</evidence>
<comment type="similarity">
    <text evidence="12">In the C-terminal section; belongs to the alanine racemase family.</text>
</comment>
<comment type="catalytic activity">
    <reaction evidence="1 13">
        <text>L-alanine = D-alanine</text>
        <dbReference type="Rhea" id="RHEA:20249"/>
        <dbReference type="ChEBI" id="CHEBI:57416"/>
        <dbReference type="ChEBI" id="CHEBI:57972"/>
        <dbReference type="EC" id="5.1.1.1"/>
    </reaction>
</comment>
<dbReference type="GO" id="GO:0005886">
    <property type="term" value="C:plasma membrane"/>
    <property type="evidence" value="ECO:0007669"/>
    <property type="project" value="UniProtKB-SubCell"/>
</dbReference>
<dbReference type="PANTHER" id="PTHR30511:SF0">
    <property type="entry name" value="ALANINE RACEMASE, CATABOLIC-RELATED"/>
    <property type="match status" value="1"/>
</dbReference>
<evidence type="ECO:0000256" key="11">
    <source>
        <dbReference type="ARBA" id="ARBA00060905"/>
    </source>
</evidence>
<evidence type="ECO:0000259" key="16">
    <source>
        <dbReference type="SMART" id="SM01005"/>
    </source>
</evidence>
<feature type="binding site" evidence="13 15">
    <location>
        <position position="140"/>
    </location>
    <ligand>
        <name>substrate</name>
    </ligand>
</feature>
<feature type="active site" description="Proton acceptor; specific for L-alanine" evidence="13">
    <location>
        <position position="267"/>
    </location>
</feature>
<accession>A0A1L8QW83</accession>
<comment type="similarity">
    <text evidence="13">Belongs to the alanine racemase family.</text>
</comment>
<feature type="domain" description="Alanine racemase C-terminal" evidence="16">
    <location>
        <begin position="246"/>
        <end position="371"/>
    </location>
</feature>
<evidence type="ECO:0000256" key="1">
    <source>
        <dbReference type="ARBA" id="ARBA00000316"/>
    </source>
</evidence>
<keyword evidence="4" id="KW-1003">Cell membrane</keyword>
<dbReference type="Gene3D" id="3.20.20.10">
    <property type="entry name" value="Alanine racemase"/>
    <property type="match status" value="1"/>
</dbReference>
<evidence type="ECO:0000256" key="8">
    <source>
        <dbReference type="ARBA" id="ARBA00023136"/>
    </source>
</evidence>
<dbReference type="RefSeq" id="WP_071873933.1">
    <property type="nucleotide sequence ID" value="NZ_JBHSHF010000012.1"/>
</dbReference>
<dbReference type="InterPro" id="IPR029066">
    <property type="entry name" value="PLP-binding_barrel"/>
</dbReference>
<dbReference type="UniPathway" id="UPA00042">
    <property type="reaction ID" value="UER00497"/>
</dbReference>
<evidence type="ECO:0000256" key="15">
    <source>
        <dbReference type="PIRSR" id="PIRSR600821-52"/>
    </source>
</evidence>
<reference evidence="17 18" key="1">
    <citation type="submission" date="2014-12" db="EMBL/GenBank/DDBJ databases">
        <title>Draft genome sequences of 29 type strains of Enterococci.</title>
        <authorList>
            <person name="Zhong Z."/>
            <person name="Sun Z."/>
            <person name="Liu W."/>
            <person name="Zhang W."/>
            <person name="Zhang H."/>
        </authorList>
    </citation>
    <scope>NUCLEOTIDE SEQUENCE [LARGE SCALE GENOMIC DNA]</scope>
    <source>
        <strain evidence="17 18">DSM 17690</strain>
    </source>
</reference>
<feature type="active site" description="Proton acceptor; specific for D-alanine" evidence="13">
    <location>
        <position position="40"/>
    </location>
</feature>
<dbReference type="Pfam" id="PF01168">
    <property type="entry name" value="Ala_racemase_N"/>
    <property type="match status" value="1"/>
</dbReference>
<dbReference type="PANTHER" id="PTHR30511">
    <property type="entry name" value="ALANINE RACEMASE"/>
    <property type="match status" value="1"/>
</dbReference>
<evidence type="ECO:0000256" key="13">
    <source>
        <dbReference type="HAMAP-Rule" id="MF_01201"/>
    </source>
</evidence>
<evidence type="ECO:0000313" key="18">
    <source>
        <dbReference type="Proteomes" id="UP000182149"/>
    </source>
</evidence>
<dbReference type="Gene3D" id="2.40.37.10">
    <property type="entry name" value="Lyase, Ornithine Decarboxylase, Chain A, domain 1"/>
    <property type="match status" value="1"/>
</dbReference>
<keyword evidence="8" id="KW-0472">Membrane</keyword>
<evidence type="ECO:0000256" key="12">
    <source>
        <dbReference type="ARBA" id="ARBA00061081"/>
    </source>
</evidence>
<comment type="caution">
    <text evidence="17">The sequence shown here is derived from an EMBL/GenBank/DDBJ whole genome shotgun (WGS) entry which is preliminary data.</text>
</comment>
<gene>
    <name evidence="17" type="ORF">RU93_GL000992</name>
</gene>
<dbReference type="HAMAP" id="MF_01201">
    <property type="entry name" value="Ala_racemase"/>
    <property type="match status" value="1"/>
</dbReference>
<feature type="binding site" evidence="13 15">
    <location>
        <position position="314"/>
    </location>
    <ligand>
        <name>substrate</name>
    </ligand>
</feature>
<dbReference type="SMART" id="SM01005">
    <property type="entry name" value="Ala_racemase_C"/>
    <property type="match status" value="1"/>
</dbReference>
<dbReference type="GO" id="GO:0030632">
    <property type="term" value="P:D-alanine biosynthetic process"/>
    <property type="evidence" value="ECO:0007669"/>
    <property type="project" value="UniProtKB-UniRule"/>
</dbReference>
<dbReference type="SUPFAM" id="SSF51419">
    <property type="entry name" value="PLP-binding barrel"/>
    <property type="match status" value="1"/>
</dbReference>
<keyword evidence="9 13" id="KW-0413">Isomerase</keyword>
<comment type="pathway">
    <text evidence="13">Amino-acid biosynthesis; D-alanine biosynthesis; D-alanine from L-alanine: step 1/1.</text>
</comment>
<evidence type="ECO:0000313" key="17">
    <source>
        <dbReference type="EMBL" id="OJG11759.1"/>
    </source>
</evidence>
<proteinExistence type="inferred from homology"/>
<keyword evidence="7" id="KW-1133">Transmembrane helix</keyword>
<dbReference type="InterPro" id="IPR020622">
    <property type="entry name" value="Ala_racemase_pyridoxalP-BS"/>
</dbReference>
<evidence type="ECO:0000256" key="10">
    <source>
        <dbReference type="ARBA" id="ARBA00023251"/>
    </source>
</evidence>
<dbReference type="InterPro" id="IPR000821">
    <property type="entry name" value="Ala_racemase"/>
</dbReference>
<comment type="function">
    <text evidence="13">Catalyzes the interconversion of L-alanine and D-alanine. May also act on other amino acids.</text>
</comment>
<evidence type="ECO:0000256" key="7">
    <source>
        <dbReference type="ARBA" id="ARBA00022989"/>
    </source>
</evidence>
<dbReference type="GO" id="GO:0005829">
    <property type="term" value="C:cytosol"/>
    <property type="evidence" value="ECO:0007669"/>
    <property type="project" value="TreeGrafter"/>
</dbReference>
<evidence type="ECO:0000256" key="6">
    <source>
        <dbReference type="ARBA" id="ARBA00022898"/>
    </source>
</evidence>
<dbReference type="OrthoDB" id="9813814at2"/>
<dbReference type="PROSITE" id="PS00395">
    <property type="entry name" value="ALANINE_RACEMASE"/>
    <property type="match status" value="1"/>
</dbReference>
<keyword evidence="6 13" id="KW-0663">Pyridoxal phosphate</keyword>
<protein>
    <recommendedName>
        <fullName evidence="13">Alanine racemase</fullName>
        <ecNumber evidence="13">5.1.1.1</ecNumber>
    </recommendedName>
</protein>
<comment type="similarity">
    <text evidence="11">In the N-terminal section; belongs to the acyltransferase 3 family.</text>
</comment>
<dbReference type="FunFam" id="3.20.20.10:FF:000002">
    <property type="entry name" value="Alanine racemase"/>
    <property type="match status" value="1"/>
</dbReference>
<feature type="modified residue" description="N6-(pyridoxal phosphate)lysine" evidence="13 14">
    <location>
        <position position="40"/>
    </location>
</feature>
<dbReference type="NCBIfam" id="TIGR00492">
    <property type="entry name" value="alr"/>
    <property type="match status" value="1"/>
</dbReference>
<evidence type="ECO:0000256" key="2">
    <source>
        <dbReference type="ARBA" id="ARBA00001933"/>
    </source>
</evidence>
<keyword evidence="5" id="KW-0812">Transmembrane</keyword>
<dbReference type="FunFam" id="2.40.37.10:FF:000006">
    <property type="entry name" value="Alanine racemase"/>
    <property type="match status" value="1"/>
</dbReference>
<dbReference type="Pfam" id="PF00842">
    <property type="entry name" value="Ala_racemase_C"/>
    <property type="match status" value="1"/>
</dbReference>
<dbReference type="GO" id="GO:0030170">
    <property type="term" value="F:pyridoxal phosphate binding"/>
    <property type="evidence" value="ECO:0007669"/>
    <property type="project" value="UniProtKB-UniRule"/>
</dbReference>
<dbReference type="InterPro" id="IPR011079">
    <property type="entry name" value="Ala_racemase_C"/>
</dbReference>
<dbReference type="Proteomes" id="UP000182149">
    <property type="component" value="Unassembled WGS sequence"/>
</dbReference>
<evidence type="ECO:0000256" key="3">
    <source>
        <dbReference type="ARBA" id="ARBA00004651"/>
    </source>
</evidence>
<comment type="cofactor">
    <cofactor evidence="2 13 14">
        <name>pyridoxal 5'-phosphate</name>
        <dbReference type="ChEBI" id="CHEBI:597326"/>
    </cofactor>
</comment>
<name>A0A1L8QW83_9ENTE</name>
<evidence type="ECO:0000256" key="4">
    <source>
        <dbReference type="ARBA" id="ARBA00022475"/>
    </source>
</evidence>
<dbReference type="EC" id="5.1.1.1" evidence="13"/>
<evidence type="ECO:0000256" key="5">
    <source>
        <dbReference type="ARBA" id="ARBA00022692"/>
    </source>
</evidence>
<keyword evidence="10" id="KW-0046">Antibiotic resistance</keyword>
<evidence type="ECO:0000256" key="9">
    <source>
        <dbReference type="ARBA" id="ARBA00023235"/>
    </source>
</evidence>
<dbReference type="InterPro" id="IPR001608">
    <property type="entry name" value="Ala_racemase_N"/>
</dbReference>
<dbReference type="AlphaFoldDB" id="A0A1L8QW83"/>
<dbReference type="SUPFAM" id="SSF50621">
    <property type="entry name" value="Alanine racemase C-terminal domain-like"/>
    <property type="match status" value="1"/>
</dbReference>
<organism evidence="17 18">
    <name type="scientific">Enterococcus aquimarinus</name>
    <dbReference type="NCBI Taxonomy" id="328396"/>
    <lineage>
        <taxon>Bacteria</taxon>
        <taxon>Bacillati</taxon>
        <taxon>Bacillota</taxon>
        <taxon>Bacilli</taxon>
        <taxon>Lactobacillales</taxon>
        <taxon>Enterococcaceae</taxon>
        <taxon>Enterococcus</taxon>
    </lineage>
</organism>
<dbReference type="STRING" id="328396.RU93_GL000992"/>
<dbReference type="CDD" id="cd00430">
    <property type="entry name" value="PLPDE_III_AR"/>
    <property type="match status" value="1"/>
</dbReference>
<dbReference type="PRINTS" id="PR00992">
    <property type="entry name" value="ALARACEMASE"/>
</dbReference>
<sequence>MAISYHRPTAIFVDLAVIKENVAHAVLQQQGKRDVFVAVKANGYGHGAVPVAKAAIAAGATGLCVATIDEGIALREAGLTQTILILGLVDVQWLPLIIQYHLAIPVATQEWLEEAWSVYQNERLSGQVYLHLAIDTGMGRIGFQENQAVLAAVHWLENHPSFVWEGIFTHFSTADETDTAYWKKQNERFNTLIATLPRVPRYIHTSNSATTLWREDVGNVVRLGIAMYGHNPSGGLLPMSPTLKPALSLESELVQVKKVPAGAGIGYGKSYETKQSEWIGTVPIGYADGFVRGMQGFYVLVEGQRCEIIGRVCMDQLMIRLPHSFETGTKVTLIGKNQEEVITIEAIAEHLGTINYEVLCLLAERIPRHYLNTTGIFE</sequence>
<dbReference type="EMBL" id="JXKD01000002">
    <property type="protein sequence ID" value="OJG11759.1"/>
    <property type="molecule type" value="Genomic_DNA"/>
</dbReference>
<dbReference type="GO" id="GO:0009252">
    <property type="term" value="P:peptidoglycan biosynthetic process"/>
    <property type="evidence" value="ECO:0007669"/>
    <property type="project" value="TreeGrafter"/>
</dbReference>
<dbReference type="GO" id="GO:0008784">
    <property type="term" value="F:alanine racemase activity"/>
    <property type="evidence" value="ECO:0007669"/>
    <property type="project" value="UniProtKB-UniRule"/>
</dbReference>
<dbReference type="GO" id="GO:0046677">
    <property type="term" value="P:response to antibiotic"/>
    <property type="evidence" value="ECO:0007669"/>
    <property type="project" value="UniProtKB-KW"/>
</dbReference>
<dbReference type="InterPro" id="IPR009006">
    <property type="entry name" value="Ala_racemase/Decarboxylase_C"/>
</dbReference>
<comment type="subcellular location">
    <subcellularLocation>
        <location evidence="3">Cell membrane</location>
        <topology evidence="3">Multi-pass membrane protein</topology>
    </subcellularLocation>
</comment>
<keyword evidence="18" id="KW-1185">Reference proteome</keyword>